<evidence type="ECO:0000259" key="20">
    <source>
        <dbReference type="PROSITE" id="PS51192"/>
    </source>
</evidence>
<dbReference type="GO" id="GO:0003677">
    <property type="term" value="F:DNA binding"/>
    <property type="evidence" value="ECO:0007669"/>
    <property type="project" value="UniProtKB-KW"/>
</dbReference>
<dbReference type="GO" id="GO:0006281">
    <property type="term" value="P:DNA repair"/>
    <property type="evidence" value="ECO:0007669"/>
    <property type="project" value="UniProtKB-KW"/>
</dbReference>
<dbReference type="Pfam" id="PF00176">
    <property type="entry name" value="SNF2-rel_dom"/>
    <property type="match status" value="1"/>
</dbReference>
<dbReference type="Proteomes" id="UP001154078">
    <property type="component" value="Chromosome 9"/>
</dbReference>
<keyword evidence="7" id="KW-0227">DNA damage</keyword>
<dbReference type="Pfam" id="PF00271">
    <property type="entry name" value="Helicase_C"/>
    <property type="match status" value="1"/>
</dbReference>
<keyword evidence="23" id="KW-1185">Reference proteome</keyword>
<gene>
    <name evidence="22" type="ORF">MELIAE_LOCUS12348</name>
</gene>
<evidence type="ECO:0000256" key="14">
    <source>
        <dbReference type="ARBA" id="ARBA00023242"/>
    </source>
</evidence>
<dbReference type="SMART" id="SM00487">
    <property type="entry name" value="DEXDc"/>
    <property type="match status" value="1"/>
</dbReference>
<keyword evidence="10" id="KW-0067">ATP-binding</keyword>
<feature type="region of interest" description="Disordered" evidence="18">
    <location>
        <begin position="174"/>
        <end position="224"/>
    </location>
</feature>
<evidence type="ECO:0000256" key="10">
    <source>
        <dbReference type="ARBA" id="ARBA00022840"/>
    </source>
</evidence>
<sequence>MSEEGSPSLLNLPDFRKQKNTTLSPNSQANGSPEAEGGERKVIIRRRIINPFSDSDSECESILKKVDFVQSNKKNMKNPSILEKEKQMKFLLEIFPNLEAMVIHDVLSKHSFNTDSAAAELSKEHGQSQVPQRVYSEWKQNYEERQNKSEIDNVLKYQQQQMQQSVSYQNYQLPKSRGYENRQNGTSSSFKRKNIDVDMMPRKKKARRRRSSEDSDDSLGSLRDFKDNRVFDSDEDSDVEISNELTGDKKKVLEFFETATINELQLMQSCSKKKAEYICDARPFNGWIDLVEKLQSNKIVSTDLLNSAQRVLATRNNIRALMRKCSNIAQALERAVAAGAGVKMQPRNLSSALKLTGYQMVGLNWLVVMFNQGVNGILADEMGLGKTVQVISFLAHLKEIGAAKNTHLVIVPSSTLDNWRSEFARWCPELRVFMYYGSTEERRGFRFDLAKGMLADFDVILTTYTIVANTPEERKMFRVTPMHYVVFDEAHMLKNMNTQRYENLIRINAKHRILLTGTPLQNNLLELMSLLNFVMPKIFSEKVDDLKSLFQKNSKGKQEDDTLPAFEREQIEQAKRIMKPFVLRRLKCDVLQDLPKKSDHVAVVPLAASQKHKYEQLVGSFQSASAETGYNGMSMMSDLRKLSNHPLLLRYNYGLDKITAIAKILASDPNYKDTKVEYIVEDLTWMSDFEIHTMAKNFRTLTKFILPDNLLTVSGKFHHLDNMLPDLKSNGHRVLIFSQYVIMLNVMEEYLRVRNHSYLRLDGSTAVNIRQQLINEYTEDRSIFIFLLSTKAGGLGINLTAADTVIIHDIDFNPYNDKQAEDRCHRMGQTRPVTVYRLISEGTIEEGMLQMNKEKLKLEREITTDETDNPDVRSVVRILSSALGIDQSKANSLVSPKKKT</sequence>
<dbReference type="GO" id="GO:0016787">
    <property type="term" value="F:hydrolase activity"/>
    <property type="evidence" value="ECO:0007669"/>
    <property type="project" value="UniProtKB-KW"/>
</dbReference>
<keyword evidence="5" id="KW-0158">Chromosome</keyword>
<dbReference type="SUPFAM" id="SSF52540">
    <property type="entry name" value="P-loop containing nucleoside triphosphate hydrolases"/>
    <property type="match status" value="2"/>
</dbReference>
<evidence type="ECO:0000256" key="4">
    <source>
        <dbReference type="ARBA" id="ARBA00012551"/>
    </source>
</evidence>
<dbReference type="OrthoDB" id="448448at2759"/>
<name>A0A9P0FML1_BRAAE</name>
<dbReference type="PANTHER" id="PTHR10799">
    <property type="entry name" value="SNF2/RAD54 HELICASE FAMILY"/>
    <property type="match status" value="1"/>
</dbReference>
<evidence type="ECO:0000256" key="15">
    <source>
        <dbReference type="ARBA" id="ARBA00048432"/>
    </source>
</evidence>
<evidence type="ECO:0000256" key="3">
    <source>
        <dbReference type="ARBA" id="ARBA00007025"/>
    </source>
</evidence>
<keyword evidence="12" id="KW-0238">DNA-binding</keyword>
<keyword evidence="6" id="KW-0547">Nucleotide-binding</keyword>
<feature type="domain" description="Helicase ATP-binding" evidence="20">
    <location>
        <begin position="367"/>
        <end position="537"/>
    </location>
</feature>
<dbReference type="InterPro" id="IPR049730">
    <property type="entry name" value="SNF2/RAD54-like_C"/>
</dbReference>
<evidence type="ECO:0000256" key="8">
    <source>
        <dbReference type="ARBA" id="ARBA00022801"/>
    </source>
</evidence>
<evidence type="ECO:0000256" key="18">
    <source>
        <dbReference type="SAM" id="MobiDB-lite"/>
    </source>
</evidence>
<dbReference type="GO" id="GO:0005634">
    <property type="term" value="C:nucleus"/>
    <property type="evidence" value="ECO:0007669"/>
    <property type="project" value="UniProtKB-SubCell"/>
</dbReference>
<dbReference type="SMART" id="SM00490">
    <property type="entry name" value="HELICc"/>
    <property type="match status" value="1"/>
</dbReference>
<feature type="compositionally biased region" description="Polar residues" evidence="18">
    <location>
        <begin position="20"/>
        <end position="31"/>
    </location>
</feature>
<evidence type="ECO:0000256" key="13">
    <source>
        <dbReference type="ARBA" id="ARBA00023204"/>
    </source>
</evidence>
<feature type="region of interest" description="Disordered" evidence="18">
    <location>
        <begin position="1"/>
        <end position="40"/>
    </location>
</feature>
<dbReference type="InterPro" id="IPR038718">
    <property type="entry name" value="SNF2-like_sf"/>
</dbReference>
<dbReference type="EC" id="3.6.4.12" evidence="4"/>
<reference evidence="22" key="1">
    <citation type="submission" date="2021-12" db="EMBL/GenBank/DDBJ databases">
        <authorList>
            <person name="King R."/>
        </authorList>
    </citation>
    <scope>NUCLEOTIDE SEQUENCE</scope>
</reference>
<dbReference type="PROSITE" id="PS51192">
    <property type="entry name" value="HELICASE_ATP_BIND_1"/>
    <property type="match status" value="1"/>
</dbReference>
<keyword evidence="9" id="KW-0347">Helicase</keyword>
<evidence type="ECO:0000259" key="21">
    <source>
        <dbReference type="PROSITE" id="PS51194"/>
    </source>
</evidence>
<dbReference type="GO" id="GO:0003678">
    <property type="term" value="F:DNA helicase activity"/>
    <property type="evidence" value="ECO:0007669"/>
    <property type="project" value="UniProtKB-EC"/>
</dbReference>
<keyword evidence="11" id="KW-0156">Chromatin regulator</keyword>
<dbReference type="AlphaFoldDB" id="A0A9P0FML1"/>
<evidence type="ECO:0000256" key="12">
    <source>
        <dbReference type="ARBA" id="ARBA00023125"/>
    </source>
</evidence>
<evidence type="ECO:0000256" key="9">
    <source>
        <dbReference type="ARBA" id="ARBA00022806"/>
    </source>
</evidence>
<dbReference type="FunFam" id="3.40.50.10810:FF:000014">
    <property type="entry name" value="SWI/SNF-related matrix-associated actin-dependent regulator of chromatin subfamily A containing DEAD/H box 1"/>
    <property type="match status" value="1"/>
</dbReference>
<dbReference type="CDD" id="cd18793">
    <property type="entry name" value="SF2_C_SNF"/>
    <property type="match status" value="1"/>
</dbReference>
<evidence type="ECO:0000256" key="17">
    <source>
        <dbReference type="ARBA" id="ARBA00069890"/>
    </source>
</evidence>
<protein>
    <recommendedName>
        <fullName evidence="17">SWI/SNF-related matrix-associated actin-dependent regulator of chromatin subfamily A containing DEAD/H box 1 homolog</fullName>
        <ecNumber evidence="4">3.6.4.12</ecNumber>
    </recommendedName>
</protein>
<dbReference type="InterPro" id="IPR003892">
    <property type="entry name" value="CUE"/>
</dbReference>
<dbReference type="PROSITE" id="PS51194">
    <property type="entry name" value="HELICASE_CTER"/>
    <property type="match status" value="1"/>
</dbReference>
<dbReference type="GO" id="GO:0006325">
    <property type="term" value="P:chromatin organization"/>
    <property type="evidence" value="ECO:0007669"/>
    <property type="project" value="UniProtKB-KW"/>
</dbReference>
<comment type="function">
    <text evidence="16">DNA helicase that possesses intrinsic ATP-dependent nucleosome-remodeling activity and is both required for DNA repair and heterochromatin organization. Promotes DNA end resection of double-strand breaks (DSBs) following DNA damage: probably acts by weakening histone DNA interactions in nucleosomes flanking DSBs.</text>
</comment>
<feature type="domain" description="CUE" evidence="19">
    <location>
        <begin position="83"/>
        <end position="128"/>
    </location>
</feature>
<evidence type="ECO:0000256" key="7">
    <source>
        <dbReference type="ARBA" id="ARBA00022763"/>
    </source>
</evidence>
<accession>A0A9P0FML1</accession>
<proteinExistence type="inferred from homology"/>
<keyword evidence="13" id="KW-0234">DNA repair</keyword>
<dbReference type="Gene3D" id="3.40.50.10810">
    <property type="entry name" value="Tandem AAA-ATPase domain"/>
    <property type="match status" value="1"/>
</dbReference>
<keyword evidence="8" id="KW-0378">Hydrolase</keyword>
<feature type="domain" description="Helicase C-terminal" evidence="21">
    <location>
        <begin position="719"/>
        <end position="884"/>
    </location>
</feature>
<dbReference type="CDD" id="cd14279">
    <property type="entry name" value="CUE"/>
    <property type="match status" value="1"/>
</dbReference>
<evidence type="ECO:0000256" key="6">
    <source>
        <dbReference type="ARBA" id="ARBA00022741"/>
    </source>
</evidence>
<evidence type="ECO:0000256" key="11">
    <source>
        <dbReference type="ARBA" id="ARBA00022853"/>
    </source>
</evidence>
<dbReference type="GO" id="GO:0043130">
    <property type="term" value="F:ubiquitin binding"/>
    <property type="evidence" value="ECO:0007669"/>
    <property type="project" value="InterPro"/>
</dbReference>
<dbReference type="GO" id="GO:0005524">
    <property type="term" value="F:ATP binding"/>
    <property type="evidence" value="ECO:0007669"/>
    <property type="project" value="UniProtKB-KW"/>
</dbReference>
<dbReference type="InterPro" id="IPR014001">
    <property type="entry name" value="Helicase_ATP-bd"/>
</dbReference>
<dbReference type="InterPro" id="IPR001650">
    <property type="entry name" value="Helicase_C-like"/>
</dbReference>
<dbReference type="FunFam" id="3.40.50.300:FF:001629">
    <property type="entry name" value="Probable ATP-dependent helicase PF08_0048"/>
    <property type="match status" value="1"/>
</dbReference>
<evidence type="ECO:0000259" key="19">
    <source>
        <dbReference type="PROSITE" id="PS51140"/>
    </source>
</evidence>
<dbReference type="EMBL" id="OV121140">
    <property type="protein sequence ID" value="CAH0563554.1"/>
    <property type="molecule type" value="Genomic_DNA"/>
</dbReference>
<dbReference type="GO" id="GO:0005694">
    <property type="term" value="C:chromosome"/>
    <property type="evidence" value="ECO:0007669"/>
    <property type="project" value="UniProtKB-SubCell"/>
</dbReference>
<organism evidence="22 23">
    <name type="scientific">Brassicogethes aeneus</name>
    <name type="common">Rape pollen beetle</name>
    <name type="synonym">Meligethes aeneus</name>
    <dbReference type="NCBI Taxonomy" id="1431903"/>
    <lineage>
        <taxon>Eukaryota</taxon>
        <taxon>Metazoa</taxon>
        <taxon>Ecdysozoa</taxon>
        <taxon>Arthropoda</taxon>
        <taxon>Hexapoda</taxon>
        <taxon>Insecta</taxon>
        <taxon>Pterygota</taxon>
        <taxon>Neoptera</taxon>
        <taxon>Endopterygota</taxon>
        <taxon>Coleoptera</taxon>
        <taxon>Polyphaga</taxon>
        <taxon>Cucujiformia</taxon>
        <taxon>Nitidulidae</taxon>
        <taxon>Meligethinae</taxon>
        <taxon>Brassicogethes</taxon>
    </lineage>
</organism>
<dbReference type="Gene3D" id="1.10.8.10">
    <property type="entry name" value="DNA helicase RuvA subunit, C-terminal domain"/>
    <property type="match status" value="1"/>
</dbReference>
<dbReference type="InterPro" id="IPR027417">
    <property type="entry name" value="P-loop_NTPase"/>
</dbReference>
<comment type="similarity">
    <text evidence="3">Belongs to the SNF2/RAD54 helicase family.</text>
</comment>
<comment type="catalytic activity">
    <reaction evidence="15">
        <text>ATP + H2O = ADP + phosphate + H(+)</text>
        <dbReference type="Rhea" id="RHEA:13065"/>
        <dbReference type="ChEBI" id="CHEBI:15377"/>
        <dbReference type="ChEBI" id="CHEBI:15378"/>
        <dbReference type="ChEBI" id="CHEBI:30616"/>
        <dbReference type="ChEBI" id="CHEBI:43474"/>
        <dbReference type="ChEBI" id="CHEBI:456216"/>
        <dbReference type="EC" id="3.6.4.12"/>
    </reaction>
    <physiologicalReaction direction="left-to-right" evidence="15">
        <dbReference type="Rhea" id="RHEA:13066"/>
    </physiologicalReaction>
</comment>
<evidence type="ECO:0000313" key="23">
    <source>
        <dbReference type="Proteomes" id="UP001154078"/>
    </source>
</evidence>
<comment type="subcellular location">
    <subcellularLocation>
        <location evidence="2">Chromosome</location>
    </subcellularLocation>
    <subcellularLocation>
        <location evidence="1">Nucleus</location>
    </subcellularLocation>
</comment>
<dbReference type="Gene3D" id="3.40.50.300">
    <property type="entry name" value="P-loop containing nucleotide triphosphate hydrolases"/>
    <property type="match status" value="1"/>
</dbReference>
<evidence type="ECO:0000256" key="2">
    <source>
        <dbReference type="ARBA" id="ARBA00004286"/>
    </source>
</evidence>
<evidence type="ECO:0000256" key="16">
    <source>
        <dbReference type="ARBA" id="ARBA00059294"/>
    </source>
</evidence>
<keyword evidence="14" id="KW-0539">Nucleus</keyword>
<dbReference type="PROSITE" id="PS51140">
    <property type="entry name" value="CUE"/>
    <property type="match status" value="1"/>
</dbReference>
<evidence type="ECO:0000313" key="22">
    <source>
        <dbReference type="EMBL" id="CAH0563554.1"/>
    </source>
</evidence>
<evidence type="ECO:0000256" key="1">
    <source>
        <dbReference type="ARBA" id="ARBA00004123"/>
    </source>
</evidence>
<evidence type="ECO:0000256" key="5">
    <source>
        <dbReference type="ARBA" id="ARBA00022454"/>
    </source>
</evidence>
<dbReference type="InterPro" id="IPR000330">
    <property type="entry name" value="SNF2_N"/>
</dbReference>